<dbReference type="InterPro" id="IPR000326">
    <property type="entry name" value="PAP2/HPO"/>
</dbReference>
<gene>
    <name evidence="2" type="ORF">E6K80_06745</name>
</gene>
<evidence type="ECO:0000259" key="1">
    <source>
        <dbReference type="SMART" id="SM00014"/>
    </source>
</evidence>
<accession>A0A538U573</accession>
<dbReference type="PANTHER" id="PTHR14969">
    <property type="entry name" value="SPHINGOSINE-1-PHOSPHATE PHOSPHOHYDROLASE"/>
    <property type="match status" value="1"/>
</dbReference>
<dbReference type="SUPFAM" id="SSF48317">
    <property type="entry name" value="Acid phosphatase/Vanadium-dependent haloperoxidase"/>
    <property type="match status" value="1"/>
</dbReference>
<name>A0A538U573_UNCEI</name>
<sequence length="276" mass="28681">MLIMTATSAGASPSSFSGDALLAPLAVQAAAHDTDDARARAVVPMQAAPGTSAQVASSRSDGPLWLGLGIATLTTVSVFNDGWLTEETTESSSLGEHHLSSFLQPAGNLGIIGPALLLAYGAGRLTGHRDFADATRRIGVSVAVSGLAALALKEVAGRERPAEAPADPDLFKPFSGHASFPSGHTTVAFAIATALSRETGARWAPWLAYPLAAAVGWSRVHDREHWTSDVVAGAALGTWAADRAERVLRQRDAARRVSLEITPERTGMAAAIGLRF</sequence>
<protein>
    <submittedName>
        <fullName evidence="2">Phosphatase PAP2 family protein</fullName>
    </submittedName>
</protein>
<dbReference type="InterPro" id="IPR036938">
    <property type="entry name" value="PAP2/HPO_sf"/>
</dbReference>
<dbReference type="SMART" id="SM00014">
    <property type="entry name" value="acidPPc"/>
    <property type="match status" value="1"/>
</dbReference>
<proteinExistence type="predicted"/>
<evidence type="ECO:0000313" key="2">
    <source>
        <dbReference type="EMBL" id="TMQ71027.1"/>
    </source>
</evidence>
<evidence type="ECO:0000313" key="3">
    <source>
        <dbReference type="Proteomes" id="UP000319836"/>
    </source>
</evidence>
<dbReference type="AlphaFoldDB" id="A0A538U573"/>
<reference evidence="2 3" key="1">
    <citation type="journal article" date="2019" name="Nat. Microbiol.">
        <title>Mediterranean grassland soil C-N compound turnover is dependent on rainfall and depth, and is mediated by genomically divergent microorganisms.</title>
        <authorList>
            <person name="Diamond S."/>
            <person name="Andeer P.F."/>
            <person name="Li Z."/>
            <person name="Crits-Christoph A."/>
            <person name="Burstein D."/>
            <person name="Anantharaman K."/>
            <person name="Lane K.R."/>
            <person name="Thomas B.C."/>
            <person name="Pan C."/>
            <person name="Northen T.R."/>
            <person name="Banfield J.F."/>
        </authorList>
    </citation>
    <scope>NUCLEOTIDE SEQUENCE [LARGE SCALE GENOMIC DNA]</scope>
    <source>
        <strain evidence="2">WS_10</strain>
    </source>
</reference>
<dbReference type="Gene3D" id="1.20.144.10">
    <property type="entry name" value="Phosphatidic acid phosphatase type 2/haloperoxidase"/>
    <property type="match status" value="1"/>
</dbReference>
<organism evidence="2 3">
    <name type="scientific">Eiseniibacteriota bacterium</name>
    <dbReference type="NCBI Taxonomy" id="2212470"/>
    <lineage>
        <taxon>Bacteria</taxon>
        <taxon>Candidatus Eiseniibacteriota</taxon>
    </lineage>
</organism>
<comment type="caution">
    <text evidence="2">The sequence shown here is derived from an EMBL/GenBank/DDBJ whole genome shotgun (WGS) entry which is preliminary data.</text>
</comment>
<dbReference type="Pfam" id="PF01569">
    <property type="entry name" value="PAP2"/>
    <property type="match status" value="1"/>
</dbReference>
<dbReference type="Proteomes" id="UP000319836">
    <property type="component" value="Unassembled WGS sequence"/>
</dbReference>
<dbReference type="EMBL" id="VBPA01000159">
    <property type="protein sequence ID" value="TMQ71027.1"/>
    <property type="molecule type" value="Genomic_DNA"/>
</dbReference>
<dbReference type="PANTHER" id="PTHR14969:SF13">
    <property type="entry name" value="AT30094P"/>
    <property type="match status" value="1"/>
</dbReference>
<feature type="domain" description="Phosphatidic acid phosphatase type 2/haloperoxidase" evidence="1">
    <location>
        <begin position="135"/>
        <end position="245"/>
    </location>
</feature>